<organism evidence="1 2">
    <name type="scientific">Streptomyces pseudovenezuelae</name>
    <dbReference type="NCBI Taxonomy" id="67350"/>
    <lineage>
        <taxon>Bacteria</taxon>
        <taxon>Bacillati</taxon>
        <taxon>Actinomycetota</taxon>
        <taxon>Actinomycetes</taxon>
        <taxon>Kitasatosporales</taxon>
        <taxon>Streptomycetaceae</taxon>
        <taxon>Streptomyces</taxon>
        <taxon>Streptomyces aurantiacus group</taxon>
    </lineage>
</organism>
<dbReference type="RefSeq" id="WP_031059823.1">
    <property type="nucleotide sequence ID" value="NZ_JBEYZI010000091.1"/>
</dbReference>
<accession>A0A101NA52</accession>
<sequence>MIRHDIFADKVKTTLARAGLPVASTFDAALSWGVYVEIADDEQLPPRAFLRWRVHPVLQEHLRTVSRDALLSDPQVREFRVARDAMNTAVIAVLENAGFSARPARGERAGEVLVGESAD</sequence>
<dbReference type="AlphaFoldDB" id="A0A101NA52"/>
<dbReference type="EMBL" id="LMWM01000008">
    <property type="protein sequence ID" value="KUM89364.1"/>
    <property type="molecule type" value="Genomic_DNA"/>
</dbReference>
<protein>
    <submittedName>
        <fullName evidence="1">Uncharacterized protein</fullName>
    </submittedName>
</protein>
<name>A0A101NA52_9ACTN</name>
<reference evidence="1 2" key="1">
    <citation type="submission" date="2015-10" db="EMBL/GenBank/DDBJ databases">
        <title>Draft genome sequence of Streptomyces pseudovenezuelae DSM 40212, type strain for the species Streptomyces pseudovenezuelae.</title>
        <authorList>
            <person name="Ruckert C."/>
            <person name="Winkler A."/>
            <person name="Kalinowski J."/>
            <person name="Kampfer P."/>
            <person name="Glaeser S."/>
        </authorList>
    </citation>
    <scope>NUCLEOTIDE SEQUENCE [LARGE SCALE GENOMIC DNA]</scope>
    <source>
        <strain evidence="1 2">DSM 40212</strain>
    </source>
</reference>
<evidence type="ECO:0000313" key="2">
    <source>
        <dbReference type="Proteomes" id="UP000053039"/>
    </source>
</evidence>
<dbReference type="OrthoDB" id="4210305at2"/>
<evidence type="ECO:0000313" key="1">
    <source>
        <dbReference type="EMBL" id="KUM89364.1"/>
    </source>
</evidence>
<dbReference type="Proteomes" id="UP000053039">
    <property type="component" value="Unassembled WGS sequence"/>
</dbReference>
<gene>
    <name evidence="1" type="ORF">AQI94_07345</name>
</gene>
<comment type="caution">
    <text evidence="1">The sequence shown here is derived from an EMBL/GenBank/DDBJ whole genome shotgun (WGS) entry which is preliminary data.</text>
</comment>
<proteinExistence type="predicted"/>